<name>A0A9D4BHE7_DREPO</name>
<reference evidence="1" key="2">
    <citation type="submission" date="2020-11" db="EMBL/GenBank/DDBJ databases">
        <authorList>
            <person name="McCartney M.A."/>
            <person name="Auch B."/>
            <person name="Kono T."/>
            <person name="Mallez S."/>
            <person name="Becker A."/>
            <person name="Gohl D.M."/>
            <person name="Silverstein K.A.T."/>
            <person name="Koren S."/>
            <person name="Bechman K.B."/>
            <person name="Herman A."/>
            <person name="Abrahante J.E."/>
            <person name="Garbe J."/>
        </authorList>
    </citation>
    <scope>NUCLEOTIDE SEQUENCE</scope>
    <source>
        <strain evidence="1">Duluth1</strain>
        <tissue evidence="1">Whole animal</tissue>
    </source>
</reference>
<sequence>MRIFSIEIVDGLSQEMEVFEDLENQPTVCVTCAGAISTPASTAINVIGLQNTSLSLHSLFVLPVKKSMGRFDLVAHQKKIHNLLTTPIKQEIETSC</sequence>
<organism evidence="1 2">
    <name type="scientific">Dreissena polymorpha</name>
    <name type="common">Zebra mussel</name>
    <name type="synonym">Mytilus polymorpha</name>
    <dbReference type="NCBI Taxonomy" id="45954"/>
    <lineage>
        <taxon>Eukaryota</taxon>
        <taxon>Metazoa</taxon>
        <taxon>Spiralia</taxon>
        <taxon>Lophotrochozoa</taxon>
        <taxon>Mollusca</taxon>
        <taxon>Bivalvia</taxon>
        <taxon>Autobranchia</taxon>
        <taxon>Heteroconchia</taxon>
        <taxon>Euheterodonta</taxon>
        <taxon>Imparidentia</taxon>
        <taxon>Neoheterodontei</taxon>
        <taxon>Myida</taxon>
        <taxon>Dreissenoidea</taxon>
        <taxon>Dreissenidae</taxon>
        <taxon>Dreissena</taxon>
    </lineage>
</organism>
<dbReference type="AlphaFoldDB" id="A0A9D4BHE7"/>
<reference evidence="1" key="1">
    <citation type="journal article" date="2019" name="bioRxiv">
        <title>The Genome of the Zebra Mussel, Dreissena polymorpha: A Resource for Invasive Species Research.</title>
        <authorList>
            <person name="McCartney M.A."/>
            <person name="Auch B."/>
            <person name="Kono T."/>
            <person name="Mallez S."/>
            <person name="Zhang Y."/>
            <person name="Obille A."/>
            <person name="Becker A."/>
            <person name="Abrahante J.E."/>
            <person name="Garbe J."/>
            <person name="Badalamenti J.P."/>
            <person name="Herman A."/>
            <person name="Mangelson H."/>
            <person name="Liachko I."/>
            <person name="Sullivan S."/>
            <person name="Sone E.D."/>
            <person name="Koren S."/>
            <person name="Silverstein K.A.T."/>
            <person name="Beckman K.B."/>
            <person name="Gohl D.M."/>
        </authorList>
    </citation>
    <scope>NUCLEOTIDE SEQUENCE</scope>
    <source>
        <strain evidence="1">Duluth1</strain>
        <tissue evidence="1">Whole animal</tissue>
    </source>
</reference>
<protein>
    <submittedName>
        <fullName evidence="1">Uncharacterized protein</fullName>
    </submittedName>
</protein>
<comment type="caution">
    <text evidence="1">The sequence shown here is derived from an EMBL/GenBank/DDBJ whole genome shotgun (WGS) entry which is preliminary data.</text>
</comment>
<accession>A0A9D4BHE7</accession>
<keyword evidence="2" id="KW-1185">Reference proteome</keyword>
<evidence type="ECO:0000313" key="2">
    <source>
        <dbReference type="Proteomes" id="UP000828390"/>
    </source>
</evidence>
<dbReference type="EMBL" id="JAIWYP010000016">
    <property type="protein sequence ID" value="KAH3693638.1"/>
    <property type="molecule type" value="Genomic_DNA"/>
</dbReference>
<proteinExistence type="predicted"/>
<gene>
    <name evidence="1" type="ORF">DPMN_081077</name>
</gene>
<evidence type="ECO:0000313" key="1">
    <source>
        <dbReference type="EMBL" id="KAH3693638.1"/>
    </source>
</evidence>
<dbReference type="Proteomes" id="UP000828390">
    <property type="component" value="Unassembled WGS sequence"/>
</dbReference>